<sequence length="176" mass="20021">MIIWQSSLLQNPKCQKCARNMEHVLVPLQLNYLVLKAQEPDKAAIGSHVPNMSDNFAFIAINKTTLIELSASMVSEFFKMLQIYIFSKYNILPKYLQRILLNRLGLSLFVVVCSVLNVLLLTLQSNAQFLLLPRSTICCDSKSQFFLNHSFSAPKQRNMLLNLQFCGVIQVVVPLQ</sequence>
<feature type="transmembrane region" description="Helical" evidence="1">
    <location>
        <begin position="104"/>
        <end position="123"/>
    </location>
</feature>
<keyword evidence="1" id="KW-1133">Transmembrane helix</keyword>
<dbReference type="EMBL" id="CAXDID020000042">
    <property type="protein sequence ID" value="CAL6000980.1"/>
    <property type="molecule type" value="Genomic_DNA"/>
</dbReference>
<comment type="caution">
    <text evidence="2">The sequence shown here is derived from an EMBL/GenBank/DDBJ whole genome shotgun (WGS) entry which is preliminary data.</text>
</comment>
<evidence type="ECO:0000313" key="4">
    <source>
        <dbReference type="Proteomes" id="UP001642409"/>
    </source>
</evidence>
<dbReference type="Proteomes" id="UP001642409">
    <property type="component" value="Unassembled WGS sequence"/>
</dbReference>
<protein>
    <submittedName>
        <fullName evidence="3">Hypothetical_protein</fullName>
    </submittedName>
</protein>
<accession>A0AA86V2N0</accession>
<name>A0AA86V2N0_9EUKA</name>
<evidence type="ECO:0000313" key="2">
    <source>
        <dbReference type="EMBL" id="CAI9973782.1"/>
    </source>
</evidence>
<keyword evidence="4" id="KW-1185">Reference proteome</keyword>
<keyword evidence="1" id="KW-0812">Transmembrane</keyword>
<gene>
    <name evidence="3" type="ORF">HINF_LOCUS17098</name>
    <name evidence="2" type="ORF">HINF_LOCUS61427</name>
</gene>
<dbReference type="EMBL" id="CATOUU010001125">
    <property type="protein sequence ID" value="CAI9973782.1"/>
    <property type="molecule type" value="Genomic_DNA"/>
</dbReference>
<reference evidence="3 4" key="2">
    <citation type="submission" date="2024-07" db="EMBL/GenBank/DDBJ databases">
        <authorList>
            <person name="Akdeniz Z."/>
        </authorList>
    </citation>
    <scope>NUCLEOTIDE SEQUENCE [LARGE SCALE GENOMIC DNA]</scope>
</reference>
<keyword evidence="1" id="KW-0472">Membrane</keyword>
<dbReference type="AlphaFoldDB" id="A0AA86V2N0"/>
<proteinExistence type="predicted"/>
<evidence type="ECO:0000256" key="1">
    <source>
        <dbReference type="SAM" id="Phobius"/>
    </source>
</evidence>
<evidence type="ECO:0000313" key="3">
    <source>
        <dbReference type="EMBL" id="CAL6000980.1"/>
    </source>
</evidence>
<organism evidence="2">
    <name type="scientific">Hexamita inflata</name>
    <dbReference type="NCBI Taxonomy" id="28002"/>
    <lineage>
        <taxon>Eukaryota</taxon>
        <taxon>Metamonada</taxon>
        <taxon>Diplomonadida</taxon>
        <taxon>Hexamitidae</taxon>
        <taxon>Hexamitinae</taxon>
        <taxon>Hexamita</taxon>
    </lineage>
</organism>
<reference evidence="2" key="1">
    <citation type="submission" date="2023-06" db="EMBL/GenBank/DDBJ databases">
        <authorList>
            <person name="Kurt Z."/>
        </authorList>
    </citation>
    <scope>NUCLEOTIDE SEQUENCE</scope>
</reference>